<proteinExistence type="predicted"/>
<protein>
    <submittedName>
        <fullName evidence="2">YceI family protein</fullName>
    </submittedName>
</protein>
<evidence type="ECO:0000259" key="1">
    <source>
        <dbReference type="SMART" id="SM00867"/>
    </source>
</evidence>
<dbReference type="OrthoDB" id="9811006at2"/>
<accession>A0A5B8XUE1</accession>
<reference evidence="2 3" key="1">
    <citation type="submission" date="2019-08" db="EMBL/GenBank/DDBJ databases">
        <authorList>
            <person name="Liang Q."/>
        </authorList>
    </citation>
    <scope>NUCLEOTIDE SEQUENCE [LARGE SCALE GENOMIC DNA]</scope>
    <source>
        <strain evidence="2 3">V1718</strain>
    </source>
</reference>
<dbReference type="KEGG" id="bbae:FRD01_16185"/>
<feature type="domain" description="Lipid/polyisoprenoid-binding YceI-like" evidence="1">
    <location>
        <begin position="87"/>
        <end position="257"/>
    </location>
</feature>
<name>A0A5B8XUE1_9DELT</name>
<keyword evidence="3" id="KW-1185">Reference proteome</keyword>
<organism evidence="2 3">
    <name type="scientific">Microvenator marinus</name>
    <dbReference type="NCBI Taxonomy" id="2600177"/>
    <lineage>
        <taxon>Bacteria</taxon>
        <taxon>Deltaproteobacteria</taxon>
        <taxon>Bradymonadales</taxon>
        <taxon>Microvenatoraceae</taxon>
        <taxon>Microvenator</taxon>
    </lineage>
</organism>
<dbReference type="SUPFAM" id="SSF101874">
    <property type="entry name" value="YceI-like"/>
    <property type="match status" value="1"/>
</dbReference>
<dbReference type="PANTHER" id="PTHR34406">
    <property type="entry name" value="PROTEIN YCEI"/>
    <property type="match status" value="1"/>
</dbReference>
<dbReference type="AlphaFoldDB" id="A0A5B8XUE1"/>
<dbReference type="PANTHER" id="PTHR34406:SF1">
    <property type="entry name" value="PROTEIN YCEI"/>
    <property type="match status" value="1"/>
</dbReference>
<dbReference type="InterPro" id="IPR036761">
    <property type="entry name" value="TTHA0802/YceI-like_sf"/>
</dbReference>
<dbReference type="InterPro" id="IPR007372">
    <property type="entry name" value="Lipid/polyisoprenoid-bd_YceI"/>
</dbReference>
<sequence length="260" mass="28315">MENFTFTPLEKPNSLKQMKMLRQTFQFKKLCNDLSSLASSHLNLVMPGNKSHNLPRTRKEGDDVKFALKMILLALVFPASAMAQDAALELDASRSKISFVSTAPAEKIVGTAEDVSGTVKLNLEKLDGTGKLSFPVEKMNTGNKLRDKHLVGKDWLNAKANPTITFELTSITDTKDVKREGTQVEFTGTANGNVTVNGVSAPSKAEVKVKLDTAKNIARIEPTFKVKLADHKVEGKKGVVGDKVGETIDITGVLYAKVKK</sequence>
<gene>
    <name evidence="2" type="ORF">FRD01_16185</name>
</gene>
<dbReference type="SMART" id="SM00867">
    <property type="entry name" value="YceI"/>
    <property type="match status" value="1"/>
</dbReference>
<dbReference type="EMBL" id="CP042467">
    <property type="protein sequence ID" value="QED28747.1"/>
    <property type="molecule type" value="Genomic_DNA"/>
</dbReference>
<dbReference type="Gene3D" id="2.40.128.110">
    <property type="entry name" value="Lipid/polyisoprenoid-binding, YceI-like"/>
    <property type="match status" value="1"/>
</dbReference>
<dbReference type="Pfam" id="PF04264">
    <property type="entry name" value="YceI"/>
    <property type="match status" value="1"/>
</dbReference>
<evidence type="ECO:0000313" key="3">
    <source>
        <dbReference type="Proteomes" id="UP000321595"/>
    </source>
</evidence>
<evidence type="ECO:0000313" key="2">
    <source>
        <dbReference type="EMBL" id="QED28747.1"/>
    </source>
</evidence>
<dbReference type="Proteomes" id="UP000321595">
    <property type="component" value="Chromosome"/>
</dbReference>